<proteinExistence type="predicted"/>
<dbReference type="PANTHER" id="PTHR36048">
    <property type="entry name" value="RIBOSOME MATURATION FACTOR"/>
    <property type="match status" value="1"/>
</dbReference>
<feature type="compositionally biased region" description="Polar residues" evidence="1">
    <location>
        <begin position="127"/>
        <end position="144"/>
    </location>
</feature>
<accession>A0A9Q1K4L4</accession>
<evidence type="ECO:0000313" key="2">
    <source>
        <dbReference type="EMBL" id="KAJ8436552.1"/>
    </source>
</evidence>
<name>A0A9Q1K4L4_9CARY</name>
<dbReference type="EMBL" id="JAKOGI010000338">
    <property type="protein sequence ID" value="KAJ8436552.1"/>
    <property type="molecule type" value="Genomic_DNA"/>
</dbReference>
<evidence type="ECO:0000313" key="3">
    <source>
        <dbReference type="Proteomes" id="UP001153076"/>
    </source>
</evidence>
<dbReference type="Proteomes" id="UP001153076">
    <property type="component" value="Unassembled WGS sequence"/>
</dbReference>
<sequence length="202" mass="22722">MGTKPLTSEAIALAEKKMDMSLDDIIKMSKSKANAANPKKHRVSNKSQRFFSGNQDKTQKMRQYMNSRSTLRQGVLAQKRSSFQWNSFPLASEAARKAAVTSFRSRAFSHNRAAKWNKPRPGRPLRQQGNLPNRGNAFKAQNSGKALPESKPRTLDSLFAGMKEHRMRSAASTNNASVSRGAGVRNQVKAPWLRRRFGDYRI</sequence>
<dbReference type="PANTHER" id="PTHR36048:SF1">
    <property type="entry name" value="RIBOSOME MATURATION FACTOR"/>
    <property type="match status" value="1"/>
</dbReference>
<dbReference type="AlphaFoldDB" id="A0A9Q1K4L4"/>
<feature type="compositionally biased region" description="Polar residues" evidence="1">
    <location>
        <begin position="45"/>
        <end position="56"/>
    </location>
</feature>
<comment type="caution">
    <text evidence="2">The sequence shown here is derived from an EMBL/GenBank/DDBJ whole genome shotgun (WGS) entry which is preliminary data.</text>
</comment>
<feature type="region of interest" description="Disordered" evidence="1">
    <location>
        <begin position="31"/>
        <end position="59"/>
    </location>
</feature>
<feature type="region of interest" description="Disordered" evidence="1">
    <location>
        <begin position="111"/>
        <end position="152"/>
    </location>
</feature>
<organism evidence="2 3">
    <name type="scientific">Carnegiea gigantea</name>
    <dbReference type="NCBI Taxonomy" id="171969"/>
    <lineage>
        <taxon>Eukaryota</taxon>
        <taxon>Viridiplantae</taxon>
        <taxon>Streptophyta</taxon>
        <taxon>Embryophyta</taxon>
        <taxon>Tracheophyta</taxon>
        <taxon>Spermatophyta</taxon>
        <taxon>Magnoliopsida</taxon>
        <taxon>eudicotyledons</taxon>
        <taxon>Gunneridae</taxon>
        <taxon>Pentapetalae</taxon>
        <taxon>Caryophyllales</taxon>
        <taxon>Cactineae</taxon>
        <taxon>Cactaceae</taxon>
        <taxon>Cactoideae</taxon>
        <taxon>Echinocereeae</taxon>
        <taxon>Carnegiea</taxon>
    </lineage>
</organism>
<evidence type="ECO:0000256" key="1">
    <source>
        <dbReference type="SAM" id="MobiDB-lite"/>
    </source>
</evidence>
<keyword evidence="3" id="KW-1185">Reference proteome</keyword>
<gene>
    <name evidence="2" type="ORF">Cgig2_031493</name>
</gene>
<reference evidence="2" key="1">
    <citation type="submission" date="2022-04" db="EMBL/GenBank/DDBJ databases">
        <title>Carnegiea gigantea Genome sequencing and assembly v2.</title>
        <authorList>
            <person name="Copetti D."/>
            <person name="Sanderson M.J."/>
            <person name="Burquez A."/>
            <person name="Wojciechowski M.F."/>
        </authorList>
    </citation>
    <scope>NUCLEOTIDE SEQUENCE</scope>
    <source>
        <strain evidence="2">SGP5-SGP5p</strain>
        <tissue evidence="2">Aerial part</tissue>
    </source>
</reference>
<feature type="compositionally biased region" description="Basic residues" evidence="1">
    <location>
        <begin position="111"/>
        <end position="123"/>
    </location>
</feature>
<protein>
    <submittedName>
        <fullName evidence="2">Uncharacterized protein</fullName>
    </submittedName>
</protein>
<dbReference type="OrthoDB" id="1902342at2759"/>